<comment type="caution">
    <text evidence="3">The sequence shown here is derived from an EMBL/GenBank/DDBJ whole genome shotgun (WGS) entry which is preliminary data.</text>
</comment>
<name>A0A8H7C8Z2_AGABI</name>
<feature type="coiled-coil region" evidence="1">
    <location>
        <begin position="155"/>
        <end position="189"/>
    </location>
</feature>
<dbReference type="AlphaFoldDB" id="A0A8H7C8Z2"/>
<organism evidence="3 4">
    <name type="scientific">Agaricus bisporus var. burnettii</name>
    <dbReference type="NCBI Taxonomy" id="192524"/>
    <lineage>
        <taxon>Eukaryota</taxon>
        <taxon>Fungi</taxon>
        <taxon>Dikarya</taxon>
        <taxon>Basidiomycota</taxon>
        <taxon>Agaricomycotina</taxon>
        <taxon>Agaricomycetes</taxon>
        <taxon>Agaricomycetidae</taxon>
        <taxon>Agaricales</taxon>
        <taxon>Agaricineae</taxon>
        <taxon>Agaricaceae</taxon>
        <taxon>Agaricus</taxon>
    </lineage>
</organism>
<feature type="region of interest" description="Disordered" evidence="2">
    <location>
        <begin position="227"/>
        <end position="248"/>
    </location>
</feature>
<evidence type="ECO:0000313" key="3">
    <source>
        <dbReference type="EMBL" id="KAF7768643.1"/>
    </source>
</evidence>
<gene>
    <name evidence="3" type="ORF">Agabi119p4_7886</name>
</gene>
<evidence type="ECO:0000256" key="2">
    <source>
        <dbReference type="SAM" id="MobiDB-lite"/>
    </source>
</evidence>
<reference evidence="3 4" key="1">
    <citation type="journal article" name="Sci. Rep.">
        <title>Telomere-to-telomere assembled and centromere annotated genomes of the two main subspecies of the button mushroom Agaricus bisporus reveal especially polymorphic chromosome ends.</title>
        <authorList>
            <person name="Sonnenberg A.S.M."/>
            <person name="Sedaghat-Telgerd N."/>
            <person name="Lavrijssen B."/>
            <person name="Ohm R.A."/>
            <person name="Hendrickx P.M."/>
            <person name="Scholtmeijer K."/>
            <person name="Baars J.J.P."/>
            <person name="van Peer A."/>
        </authorList>
    </citation>
    <scope>NUCLEOTIDE SEQUENCE [LARGE SCALE GENOMIC DNA]</scope>
    <source>
        <strain evidence="3 4">H119_p4</strain>
    </source>
</reference>
<evidence type="ECO:0000256" key="1">
    <source>
        <dbReference type="SAM" id="Coils"/>
    </source>
</evidence>
<evidence type="ECO:0000313" key="4">
    <source>
        <dbReference type="Proteomes" id="UP000629468"/>
    </source>
</evidence>
<proteinExistence type="predicted"/>
<keyword evidence="1" id="KW-0175">Coiled coil</keyword>
<protein>
    <submittedName>
        <fullName evidence="3">Uncharacterized protein</fullName>
    </submittedName>
</protein>
<dbReference type="EMBL" id="JABXXO010000010">
    <property type="protein sequence ID" value="KAF7768643.1"/>
    <property type="molecule type" value="Genomic_DNA"/>
</dbReference>
<accession>A0A8H7C8Z2</accession>
<dbReference type="Proteomes" id="UP000629468">
    <property type="component" value="Unassembled WGS sequence"/>
</dbReference>
<sequence>MTSSQPLLPPRHQSICRVHEISWSVLLLQLNRLNEAFEAAQATHPSPEAKKIWSEARRSAAKKMRNLQDVAYVDYNTANDFLDFLKALQTGRGNPGAYETLIDSARQAVNETDIAQEALLKFREDLRIVAGKITTLMSDDCKDMTSFQIESSQSMLELATAIEECNALLEEHREELKEVQQQSLDENDNLPSEEEFQMVQEKWLAFEEASGPQAYKWLLLQHKMAGPDDSDEPVITSDNPRNPTRRTNLSKSRRISFWRKFFRRISSCLPN</sequence>
<feature type="compositionally biased region" description="Polar residues" evidence="2">
    <location>
        <begin position="236"/>
        <end position="248"/>
    </location>
</feature>